<evidence type="ECO:0000256" key="2">
    <source>
        <dbReference type="ARBA" id="ARBA00022857"/>
    </source>
</evidence>
<dbReference type="CDD" id="cd05233">
    <property type="entry name" value="SDR_c"/>
    <property type="match status" value="1"/>
</dbReference>
<name>A0A0A1SRN4_9HYPO</name>
<dbReference type="GO" id="GO:0006633">
    <property type="term" value="P:fatty acid biosynthetic process"/>
    <property type="evidence" value="ECO:0007669"/>
    <property type="project" value="TreeGrafter"/>
</dbReference>
<protein>
    <submittedName>
        <fullName evidence="3">Uncharacterized protein</fullName>
    </submittedName>
</protein>
<dbReference type="PRINTS" id="PR00080">
    <property type="entry name" value="SDRFAMILY"/>
</dbReference>
<dbReference type="InterPro" id="IPR002347">
    <property type="entry name" value="SDR_fam"/>
</dbReference>
<dbReference type="Pfam" id="PF13561">
    <property type="entry name" value="adh_short_C2"/>
    <property type="match status" value="1"/>
</dbReference>
<dbReference type="PANTHER" id="PTHR42760">
    <property type="entry name" value="SHORT-CHAIN DEHYDROGENASES/REDUCTASES FAMILY MEMBER"/>
    <property type="match status" value="1"/>
</dbReference>
<dbReference type="EMBL" id="CDHN01000001">
    <property type="protein sequence ID" value="CEJ80716.1"/>
    <property type="molecule type" value="Genomic_DNA"/>
</dbReference>
<evidence type="ECO:0000313" key="4">
    <source>
        <dbReference type="Proteomes" id="UP000039046"/>
    </source>
</evidence>
<comment type="similarity">
    <text evidence="1">Belongs to the short-chain dehydrogenases/reductases (SDR) family.</text>
</comment>
<dbReference type="PROSITE" id="PS00061">
    <property type="entry name" value="ADH_SHORT"/>
    <property type="match status" value="1"/>
</dbReference>
<dbReference type="GO" id="GO:0048038">
    <property type="term" value="F:quinone binding"/>
    <property type="evidence" value="ECO:0007669"/>
    <property type="project" value="TreeGrafter"/>
</dbReference>
<dbReference type="STRING" id="1531966.A0A0A1SRN4"/>
<keyword evidence="4" id="KW-1185">Reference proteome</keyword>
<dbReference type="Gene3D" id="3.40.50.720">
    <property type="entry name" value="NAD(P)-binding Rossmann-like Domain"/>
    <property type="match status" value="1"/>
</dbReference>
<keyword evidence="2" id="KW-0521">NADP</keyword>
<dbReference type="SUPFAM" id="SSF51735">
    <property type="entry name" value="NAD(P)-binding Rossmann-fold domains"/>
    <property type="match status" value="1"/>
</dbReference>
<gene>
    <name evidence="3" type="ORF">VHEMI00885</name>
</gene>
<accession>A0A0A1SRN4</accession>
<dbReference type="InterPro" id="IPR036291">
    <property type="entry name" value="NAD(P)-bd_dom_sf"/>
</dbReference>
<dbReference type="Proteomes" id="UP000039046">
    <property type="component" value="Unassembled WGS sequence"/>
</dbReference>
<evidence type="ECO:0000313" key="3">
    <source>
        <dbReference type="EMBL" id="CEJ80716.1"/>
    </source>
</evidence>
<dbReference type="GO" id="GO:0016616">
    <property type="term" value="F:oxidoreductase activity, acting on the CH-OH group of donors, NAD or NADP as acceptor"/>
    <property type="evidence" value="ECO:0007669"/>
    <property type="project" value="TreeGrafter"/>
</dbReference>
<dbReference type="FunFam" id="3.40.50.720:FF:000084">
    <property type="entry name" value="Short-chain dehydrogenase reductase"/>
    <property type="match status" value="1"/>
</dbReference>
<sequence length="264" mass="28359">MSNAAKNFLITGAGRGIGRGLSRILLEAGHRVFLIDNDRTELDHITGVLAKSHKRGVAFDSVLCDLRKPTDIQAAAAAAQSLFANRLDCLVNNAAYIGGVGGLSLVEMTLEEWNRSLETNLTAPMLMTQACLPMLREARGCAIHVSSTRALMSEPNNEAYSTTKAGLIGMTQSMAVSLATEGIRVNCILPGWIHVGNESKAADEKNQAWQDGLSDEDMKWQLTGRVGKVEDIAKAVLYLAENDGVSGTEMVVDGGVTRKLVYPE</sequence>
<dbReference type="PRINTS" id="PR00081">
    <property type="entry name" value="GDHRDH"/>
</dbReference>
<dbReference type="HOGENOM" id="CLU_010194_1_0_1"/>
<organism evidence="3 4">
    <name type="scientific">[Torrubiella] hemipterigena</name>
    <dbReference type="NCBI Taxonomy" id="1531966"/>
    <lineage>
        <taxon>Eukaryota</taxon>
        <taxon>Fungi</taxon>
        <taxon>Dikarya</taxon>
        <taxon>Ascomycota</taxon>
        <taxon>Pezizomycotina</taxon>
        <taxon>Sordariomycetes</taxon>
        <taxon>Hypocreomycetidae</taxon>
        <taxon>Hypocreales</taxon>
        <taxon>Clavicipitaceae</taxon>
        <taxon>Clavicipitaceae incertae sedis</taxon>
        <taxon>'Torrubiella' clade</taxon>
    </lineage>
</organism>
<dbReference type="InterPro" id="IPR020904">
    <property type="entry name" value="Sc_DH/Rdtase_CS"/>
</dbReference>
<dbReference type="PANTHER" id="PTHR42760:SF122">
    <property type="entry name" value="NAD(P)-BINDING PROTEIN"/>
    <property type="match status" value="1"/>
</dbReference>
<reference evidence="3 4" key="1">
    <citation type="journal article" date="2015" name="Genome Announc.">
        <title>Draft Genome Sequence and Gene Annotation of the Entomopathogenic Fungus Verticillium hemipterigenum.</title>
        <authorList>
            <person name="Horn F."/>
            <person name="Habel A."/>
            <person name="Scharf D.H."/>
            <person name="Dworschak J."/>
            <person name="Brakhage A.A."/>
            <person name="Guthke R."/>
            <person name="Hertweck C."/>
            <person name="Linde J."/>
        </authorList>
    </citation>
    <scope>NUCLEOTIDE SEQUENCE [LARGE SCALE GENOMIC DNA]</scope>
</reference>
<evidence type="ECO:0000256" key="1">
    <source>
        <dbReference type="ARBA" id="ARBA00006484"/>
    </source>
</evidence>
<proteinExistence type="inferred from homology"/>
<dbReference type="OrthoDB" id="47007at2759"/>
<dbReference type="AlphaFoldDB" id="A0A0A1SRN4"/>